<dbReference type="CDD" id="cd13831">
    <property type="entry name" value="HU"/>
    <property type="match status" value="1"/>
</dbReference>
<dbReference type="GO" id="GO:0005829">
    <property type="term" value="C:cytosol"/>
    <property type="evidence" value="ECO:0007669"/>
    <property type="project" value="TreeGrafter"/>
</dbReference>
<evidence type="ECO:0000256" key="1">
    <source>
        <dbReference type="ARBA" id="ARBA00023067"/>
    </source>
</evidence>
<name>A0A6I8MDY1_9FUSO</name>
<dbReference type="AlphaFoldDB" id="A0A6I8MDY1"/>
<keyword evidence="5" id="KW-1185">Reference proteome</keyword>
<organism evidence="4 5">
    <name type="scientific">Oceanivirga miroungae</name>
    <dbReference type="NCBI Taxonomy" id="1130046"/>
    <lineage>
        <taxon>Bacteria</taxon>
        <taxon>Fusobacteriati</taxon>
        <taxon>Fusobacteriota</taxon>
        <taxon>Fusobacteriia</taxon>
        <taxon>Fusobacteriales</taxon>
        <taxon>Leptotrichiaceae</taxon>
        <taxon>Oceanivirga</taxon>
    </lineage>
</organism>
<keyword evidence="1" id="KW-0226">DNA condensation</keyword>
<protein>
    <submittedName>
        <fullName evidence="4">Histone family protein DNA-binding protein</fullName>
    </submittedName>
</protein>
<dbReference type="EMBL" id="CABWIB010000001">
    <property type="protein sequence ID" value="VWL85654.1"/>
    <property type="molecule type" value="Genomic_DNA"/>
</dbReference>
<dbReference type="PRINTS" id="PR01727">
    <property type="entry name" value="DNABINDINGHU"/>
</dbReference>
<gene>
    <name evidence="4" type="ORF">OMES3154_00939</name>
</gene>
<evidence type="ECO:0000256" key="2">
    <source>
        <dbReference type="ARBA" id="ARBA00023125"/>
    </source>
</evidence>
<dbReference type="Proteomes" id="UP000419017">
    <property type="component" value="Unassembled WGS sequence"/>
</dbReference>
<dbReference type="Pfam" id="PF00216">
    <property type="entry name" value="Bac_DNA_binding"/>
    <property type="match status" value="1"/>
</dbReference>
<dbReference type="InterPro" id="IPR000119">
    <property type="entry name" value="Hist_DNA-bd"/>
</dbReference>
<dbReference type="Gene3D" id="4.10.520.10">
    <property type="entry name" value="IHF-like DNA-binding proteins"/>
    <property type="match status" value="1"/>
</dbReference>
<dbReference type="SMART" id="SM00411">
    <property type="entry name" value="BHL"/>
    <property type="match status" value="1"/>
</dbReference>
<dbReference type="PANTHER" id="PTHR33175">
    <property type="entry name" value="DNA-BINDING PROTEIN HU"/>
    <property type="match status" value="1"/>
</dbReference>
<dbReference type="RefSeq" id="WP_156683630.1">
    <property type="nucleotide sequence ID" value="NZ_CABWIB010000001.1"/>
</dbReference>
<proteinExistence type="inferred from homology"/>
<evidence type="ECO:0000313" key="4">
    <source>
        <dbReference type="EMBL" id="VWL85654.1"/>
    </source>
</evidence>
<dbReference type="SUPFAM" id="SSF47729">
    <property type="entry name" value="IHF-like DNA-binding proteins"/>
    <property type="match status" value="1"/>
</dbReference>
<evidence type="ECO:0000313" key="5">
    <source>
        <dbReference type="Proteomes" id="UP000419017"/>
    </source>
</evidence>
<keyword evidence="2 4" id="KW-0238">DNA-binding</keyword>
<dbReference type="InterPro" id="IPR010992">
    <property type="entry name" value="IHF-like_DNA-bd_dom_sf"/>
</dbReference>
<dbReference type="GO" id="GO:0030527">
    <property type="term" value="F:structural constituent of chromatin"/>
    <property type="evidence" value="ECO:0007669"/>
    <property type="project" value="InterPro"/>
</dbReference>
<comment type="similarity">
    <text evidence="3">Belongs to the bacterial histone-like protein family.</text>
</comment>
<sequence length="92" mass="10331">MSKKEFVEGFALKSGESKKRSEELVNAFLQLVEESLVEGKDVQFVGWGSFTTKEKEARKGRNPRTGEDIEIPSKRVIKFKVGKKLADLVASK</sequence>
<reference evidence="4 5" key="1">
    <citation type="submission" date="2019-10" db="EMBL/GenBank/DDBJ databases">
        <authorList>
            <person name="Blom J."/>
        </authorList>
    </citation>
    <scope>NUCLEOTIDE SEQUENCE [LARGE SCALE GENOMIC DNA]</scope>
    <source>
        <strain evidence="4 5">ES3154-GLU</strain>
    </source>
</reference>
<evidence type="ECO:0000256" key="3">
    <source>
        <dbReference type="RuleBase" id="RU003939"/>
    </source>
</evidence>
<dbReference type="GO" id="GO:0003677">
    <property type="term" value="F:DNA binding"/>
    <property type="evidence" value="ECO:0007669"/>
    <property type="project" value="UniProtKB-KW"/>
</dbReference>
<dbReference type="PANTHER" id="PTHR33175:SF3">
    <property type="entry name" value="DNA-BINDING PROTEIN HU-BETA"/>
    <property type="match status" value="1"/>
</dbReference>
<accession>A0A6I8MDY1</accession>
<dbReference type="GO" id="GO:0030261">
    <property type="term" value="P:chromosome condensation"/>
    <property type="evidence" value="ECO:0007669"/>
    <property type="project" value="UniProtKB-KW"/>
</dbReference>